<dbReference type="EMBL" id="JAACJL010000057">
    <property type="protein sequence ID" value="KAF4612350.1"/>
    <property type="molecule type" value="Genomic_DNA"/>
</dbReference>
<gene>
    <name evidence="1" type="ORF">D9613_004018</name>
</gene>
<organism evidence="1 2">
    <name type="scientific">Agrocybe pediades</name>
    <dbReference type="NCBI Taxonomy" id="84607"/>
    <lineage>
        <taxon>Eukaryota</taxon>
        <taxon>Fungi</taxon>
        <taxon>Dikarya</taxon>
        <taxon>Basidiomycota</taxon>
        <taxon>Agaricomycotina</taxon>
        <taxon>Agaricomycetes</taxon>
        <taxon>Agaricomycetidae</taxon>
        <taxon>Agaricales</taxon>
        <taxon>Agaricineae</taxon>
        <taxon>Strophariaceae</taxon>
        <taxon>Agrocybe</taxon>
    </lineage>
</organism>
<comment type="caution">
    <text evidence="1">The sequence shown here is derived from an EMBL/GenBank/DDBJ whole genome shotgun (WGS) entry which is preliminary data.</text>
</comment>
<dbReference type="Proteomes" id="UP000521872">
    <property type="component" value="Unassembled WGS sequence"/>
</dbReference>
<evidence type="ECO:0000313" key="2">
    <source>
        <dbReference type="Proteomes" id="UP000521872"/>
    </source>
</evidence>
<keyword evidence="2" id="KW-1185">Reference proteome</keyword>
<name>A0A8H4QJP3_9AGAR</name>
<proteinExistence type="predicted"/>
<accession>A0A8H4QJP3</accession>
<protein>
    <submittedName>
        <fullName evidence="1">Uncharacterized protein</fullName>
    </submittedName>
</protein>
<evidence type="ECO:0000313" key="1">
    <source>
        <dbReference type="EMBL" id="KAF4612350.1"/>
    </source>
</evidence>
<reference evidence="1 2" key="1">
    <citation type="submission" date="2019-12" db="EMBL/GenBank/DDBJ databases">
        <authorList>
            <person name="Floudas D."/>
            <person name="Bentzer J."/>
            <person name="Ahren D."/>
            <person name="Johansson T."/>
            <person name="Persson P."/>
            <person name="Tunlid A."/>
        </authorList>
    </citation>
    <scope>NUCLEOTIDE SEQUENCE [LARGE SCALE GENOMIC DNA]</scope>
    <source>
        <strain evidence="1 2">CBS 102.39</strain>
    </source>
</reference>
<sequence length="238" mass="26059">MRLGFQMEGRGIYSRCPDSSNVPFPLDNSALSVWRPLLFAQSTNMKLFSGLGVLLCAAWATFVNATVINAPAVVPGKVRLSHSRPQQVSLFQREVVALRRDWDDTRRVDDALLDGNNVTLSRRTGTEVVTCYGFGTSITRDSAIPVIDDWCNNIVIGQFVPAGATLWARYDYGSFTIYLSALALTSCQGFTIDANCNRLLRLPLDGCNTNTVTAKQGGYETDACGQWRFDPGSNGSDV</sequence>
<dbReference type="AlphaFoldDB" id="A0A8H4QJP3"/>